<feature type="region of interest" description="Disordered" evidence="1">
    <location>
        <begin position="1"/>
        <end position="26"/>
    </location>
</feature>
<evidence type="ECO:0000313" key="2">
    <source>
        <dbReference type="EMBL" id="CCF63573.1"/>
    </source>
</evidence>
<organism evidence="2 3">
    <name type="scientific">Nocardia cyriacigeorgica (strain GUH-2)</name>
    <dbReference type="NCBI Taxonomy" id="1127134"/>
    <lineage>
        <taxon>Bacteria</taxon>
        <taxon>Bacillati</taxon>
        <taxon>Actinomycetota</taxon>
        <taxon>Actinomycetes</taxon>
        <taxon>Mycobacteriales</taxon>
        <taxon>Nocardiaceae</taxon>
        <taxon>Nocardia</taxon>
    </lineage>
</organism>
<sequence>MTPWAHRTQDRSYACPSDHPPTAGGAVVDSIAGVRVTATPREAAARANTAAS</sequence>
<accession>H6R829</accession>
<dbReference type="Proteomes" id="UP000008190">
    <property type="component" value="Chromosome"/>
</dbReference>
<dbReference type="AlphaFoldDB" id="H6R829"/>
<evidence type="ECO:0000313" key="3">
    <source>
        <dbReference type="Proteomes" id="UP000008190"/>
    </source>
</evidence>
<dbReference type="KEGG" id="ncy:NOCYR_2804"/>
<proteinExistence type="predicted"/>
<dbReference type="HOGENOM" id="CLU_3082358_0_0_11"/>
<protein>
    <submittedName>
        <fullName evidence="2">Uncharacterized protein</fullName>
    </submittedName>
</protein>
<name>H6R829_NOCCG</name>
<evidence type="ECO:0000256" key="1">
    <source>
        <dbReference type="SAM" id="MobiDB-lite"/>
    </source>
</evidence>
<reference evidence="2 3" key="1">
    <citation type="journal article" date="2012" name="J. Bacteriol.">
        <title>Genome sequence of the human- and animal-pathogenic strain Nocardia cyriacigeorgica GUH-2.</title>
        <authorList>
            <person name="Zoropogui A."/>
            <person name="Pujic P."/>
            <person name="Normand P."/>
            <person name="Barbe V."/>
            <person name="Beaman B."/>
            <person name="Beaman L."/>
            <person name="Boiron P."/>
            <person name="Colinon C."/>
            <person name="Deredjian A."/>
            <person name="Graindorge A."/>
            <person name="Mangenot S."/>
            <person name="Nazaret S."/>
            <person name="Neto M."/>
            <person name="Petit S."/>
            <person name="Roche D."/>
            <person name="Vallenet D."/>
            <person name="Rodriguez-Nava V."/>
            <person name="Richard Y."/>
            <person name="Cournoyer B."/>
            <person name="Blaha D."/>
        </authorList>
    </citation>
    <scope>NUCLEOTIDE SEQUENCE [LARGE SCALE GENOMIC DNA]</scope>
    <source>
        <strain evidence="2 3">GUH-2</strain>
    </source>
</reference>
<dbReference type="EMBL" id="FO082843">
    <property type="protein sequence ID" value="CCF63573.1"/>
    <property type="molecule type" value="Genomic_DNA"/>
</dbReference>
<gene>
    <name evidence="2" type="ordered locus">NOCYR_2804</name>
</gene>
<keyword evidence="3" id="KW-1185">Reference proteome</keyword>